<protein>
    <submittedName>
        <fullName evidence="3">Uncharacterized protein</fullName>
    </submittedName>
</protein>
<gene>
    <name evidence="3" type="ORF">MSAN_00679200</name>
</gene>
<evidence type="ECO:0000256" key="1">
    <source>
        <dbReference type="SAM" id="MobiDB-lite"/>
    </source>
</evidence>
<feature type="compositionally biased region" description="Polar residues" evidence="1">
    <location>
        <begin position="58"/>
        <end position="67"/>
    </location>
</feature>
<feature type="chain" id="PRO_5034394753" evidence="2">
    <location>
        <begin position="20"/>
        <end position="575"/>
    </location>
</feature>
<sequence>MKLSFALAVVLSCVAFVASQNATSATDTVPFTDVFPTSTPDDGTVTFDDEFDGDTGTMEANTTSTLPDGTDPDTTAFGEVFIYSPNENAVSSVDDLETDWVIPTGVCNATSEGPQTVPIYCSSTLNGSTCAHVMIGGAENTIIKMPASCGAGPYARVASLNVHPTPSALGLSAEQLAQKPTTEAVYVLTFDYDFSVIPDENGPILMRADISDIPGYWDEIVDAPDDTARKRGIHAPRSLEPRWSGSFEEWLAKMNDIQKSATASRTFHWKDTWAIFEAQVTCPSVGLVAAIDALSVKTQYGFYIEATVVPPAINSAYVFVSATPTVKALFALAGGGSVTYTSEKVTFANIRIPRIICVCPNSVLKASRLIIFFPGLGSSQSDPVSSSKDTSRANFRSMVLKIISTRLLTTSVSRTFPTVTFSLGNSSADFFSVNVSPSASDQGTEIVASETVELSGNMSIHIVPSFELGLSVLNGVVLDAQVGTNFPQRLSLVEIILKAFVAVDLSGGMHINGSVSNTEAPQFCIGADFGVSVDGGLKGDVLFWETGNLTHNFFRAQDEIFWQAGILFLLIYILD</sequence>
<comment type="caution">
    <text evidence="3">The sequence shown here is derived from an EMBL/GenBank/DDBJ whole genome shotgun (WGS) entry which is preliminary data.</text>
</comment>
<dbReference type="Proteomes" id="UP000623467">
    <property type="component" value="Unassembled WGS sequence"/>
</dbReference>
<accession>A0A8H6Z4M6</accession>
<organism evidence="3 4">
    <name type="scientific">Mycena sanguinolenta</name>
    <dbReference type="NCBI Taxonomy" id="230812"/>
    <lineage>
        <taxon>Eukaryota</taxon>
        <taxon>Fungi</taxon>
        <taxon>Dikarya</taxon>
        <taxon>Basidiomycota</taxon>
        <taxon>Agaricomycotina</taxon>
        <taxon>Agaricomycetes</taxon>
        <taxon>Agaricomycetidae</taxon>
        <taxon>Agaricales</taxon>
        <taxon>Marasmiineae</taxon>
        <taxon>Mycenaceae</taxon>
        <taxon>Mycena</taxon>
    </lineage>
</organism>
<name>A0A8H6Z4M6_9AGAR</name>
<reference evidence="3" key="1">
    <citation type="submission" date="2020-05" db="EMBL/GenBank/DDBJ databases">
        <title>Mycena genomes resolve the evolution of fungal bioluminescence.</title>
        <authorList>
            <person name="Tsai I.J."/>
        </authorList>
    </citation>
    <scope>NUCLEOTIDE SEQUENCE</scope>
    <source>
        <strain evidence="3">160909Yilan</strain>
    </source>
</reference>
<evidence type="ECO:0000256" key="2">
    <source>
        <dbReference type="SAM" id="SignalP"/>
    </source>
</evidence>
<feature type="region of interest" description="Disordered" evidence="1">
    <location>
        <begin position="52"/>
        <end position="71"/>
    </location>
</feature>
<dbReference type="EMBL" id="JACAZH010000004">
    <property type="protein sequence ID" value="KAF7370474.1"/>
    <property type="molecule type" value="Genomic_DNA"/>
</dbReference>
<evidence type="ECO:0000313" key="4">
    <source>
        <dbReference type="Proteomes" id="UP000623467"/>
    </source>
</evidence>
<proteinExistence type="predicted"/>
<keyword evidence="2" id="KW-0732">Signal</keyword>
<feature type="signal peptide" evidence="2">
    <location>
        <begin position="1"/>
        <end position="19"/>
    </location>
</feature>
<evidence type="ECO:0000313" key="3">
    <source>
        <dbReference type="EMBL" id="KAF7370474.1"/>
    </source>
</evidence>
<keyword evidence="4" id="KW-1185">Reference proteome</keyword>
<dbReference type="OrthoDB" id="73875at2759"/>
<dbReference type="AlphaFoldDB" id="A0A8H6Z4M6"/>